<keyword evidence="2" id="KW-1185">Reference proteome</keyword>
<protein>
    <submittedName>
        <fullName evidence="1">Uncharacterized protein</fullName>
    </submittedName>
</protein>
<dbReference type="Proteomes" id="UP000316096">
    <property type="component" value="Unassembled WGS sequence"/>
</dbReference>
<reference evidence="1 2" key="1">
    <citation type="submission" date="2019-06" db="EMBL/GenBank/DDBJ databases">
        <title>Sequencing the genomes of 1000 actinobacteria strains.</title>
        <authorList>
            <person name="Klenk H.-P."/>
        </authorList>
    </citation>
    <scope>NUCLEOTIDE SEQUENCE [LARGE SCALE GENOMIC DNA]</scope>
    <source>
        <strain evidence="1 2">DSM 102200</strain>
    </source>
</reference>
<gene>
    <name evidence="1" type="ORF">FB559_7527</name>
</gene>
<dbReference type="AlphaFoldDB" id="A0A543BZH9"/>
<evidence type="ECO:0000313" key="2">
    <source>
        <dbReference type="Proteomes" id="UP000316096"/>
    </source>
</evidence>
<accession>A0A543BZH9</accession>
<sequence length="40" mass="4588">MANSQYRRGPPAWRGYVKMDVIEIRKLDKLETTGFCGDNA</sequence>
<comment type="caution">
    <text evidence="1">The sequence shown here is derived from an EMBL/GenBank/DDBJ whole genome shotgun (WGS) entry which is preliminary data.</text>
</comment>
<dbReference type="EMBL" id="VFOZ01000002">
    <property type="protein sequence ID" value="TQL90233.1"/>
    <property type="molecule type" value="Genomic_DNA"/>
</dbReference>
<organism evidence="1 2">
    <name type="scientific">Actinoallomurus bryophytorum</name>
    <dbReference type="NCBI Taxonomy" id="1490222"/>
    <lineage>
        <taxon>Bacteria</taxon>
        <taxon>Bacillati</taxon>
        <taxon>Actinomycetota</taxon>
        <taxon>Actinomycetes</taxon>
        <taxon>Streptosporangiales</taxon>
        <taxon>Thermomonosporaceae</taxon>
        <taxon>Actinoallomurus</taxon>
    </lineage>
</organism>
<proteinExistence type="predicted"/>
<evidence type="ECO:0000313" key="1">
    <source>
        <dbReference type="EMBL" id="TQL90233.1"/>
    </source>
</evidence>
<name>A0A543BZH9_9ACTN</name>